<evidence type="ECO:0000313" key="12">
    <source>
        <dbReference type="Proteomes" id="UP000077202"/>
    </source>
</evidence>
<dbReference type="InterPro" id="IPR039537">
    <property type="entry name" value="Retrotran_Ty1/copia-like"/>
</dbReference>
<dbReference type="Pfam" id="PF25597">
    <property type="entry name" value="SH3_retrovirus"/>
    <property type="match status" value="1"/>
</dbReference>
<evidence type="ECO:0000256" key="8">
    <source>
        <dbReference type="ARBA" id="ARBA00022932"/>
    </source>
</evidence>
<protein>
    <recommendedName>
        <fullName evidence="10">Integrase catalytic domain-containing protein</fullName>
    </recommendedName>
</protein>
<keyword evidence="8" id="KW-0548">Nucleotidyltransferase</keyword>
<keyword evidence="6" id="KW-0229">DNA integration</keyword>
<evidence type="ECO:0000256" key="2">
    <source>
        <dbReference type="ARBA" id="ARBA00022723"/>
    </source>
</evidence>
<accession>A0A176VW05</accession>
<evidence type="ECO:0000256" key="4">
    <source>
        <dbReference type="ARBA" id="ARBA00022801"/>
    </source>
</evidence>
<name>A0A176VW05_MARPO</name>
<keyword evidence="8" id="KW-0808">Transferase</keyword>
<keyword evidence="12" id="KW-1185">Reference proteome</keyword>
<keyword evidence="1" id="KW-0540">Nuclease</keyword>
<dbReference type="Gene3D" id="3.30.420.10">
    <property type="entry name" value="Ribonuclease H-like superfamily/Ribonuclease H"/>
    <property type="match status" value="1"/>
</dbReference>
<reference evidence="11" key="1">
    <citation type="submission" date="2016-03" db="EMBL/GenBank/DDBJ databases">
        <title>Mechanisms controlling the formation of the plant cell surface in tip-growing cells are functionally conserved among land plants.</title>
        <authorList>
            <person name="Honkanen S."/>
            <person name="Jones V.A."/>
            <person name="Morieri G."/>
            <person name="Champion C."/>
            <person name="Hetherington A.J."/>
            <person name="Kelly S."/>
            <person name="Saint-Marcoux D."/>
            <person name="Proust H."/>
            <person name="Prescott H."/>
            <person name="Dolan L."/>
        </authorList>
    </citation>
    <scope>NUCLEOTIDE SEQUENCE [LARGE SCALE GENOMIC DNA]</scope>
    <source>
        <tissue evidence="11">Whole gametophyte</tissue>
    </source>
</reference>
<evidence type="ECO:0000256" key="1">
    <source>
        <dbReference type="ARBA" id="ARBA00022722"/>
    </source>
</evidence>
<dbReference type="GO" id="GO:0006310">
    <property type="term" value="P:DNA recombination"/>
    <property type="evidence" value="ECO:0007669"/>
    <property type="project" value="UniProtKB-KW"/>
</dbReference>
<evidence type="ECO:0000256" key="7">
    <source>
        <dbReference type="ARBA" id="ARBA00022918"/>
    </source>
</evidence>
<dbReference type="GO" id="GO:0003676">
    <property type="term" value="F:nucleic acid binding"/>
    <property type="evidence" value="ECO:0007669"/>
    <property type="project" value="InterPro"/>
</dbReference>
<evidence type="ECO:0000256" key="5">
    <source>
        <dbReference type="ARBA" id="ARBA00022842"/>
    </source>
</evidence>
<evidence type="ECO:0000256" key="3">
    <source>
        <dbReference type="ARBA" id="ARBA00022759"/>
    </source>
</evidence>
<keyword evidence="9" id="KW-0233">DNA recombination</keyword>
<dbReference type="GO" id="GO:0046872">
    <property type="term" value="F:metal ion binding"/>
    <property type="evidence" value="ECO:0007669"/>
    <property type="project" value="UniProtKB-KW"/>
</dbReference>
<organism evidence="11 12">
    <name type="scientific">Marchantia polymorpha subsp. ruderalis</name>
    <dbReference type="NCBI Taxonomy" id="1480154"/>
    <lineage>
        <taxon>Eukaryota</taxon>
        <taxon>Viridiplantae</taxon>
        <taxon>Streptophyta</taxon>
        <taxon>Embryophyta</taxon>
        <taxon>Marchantiophyta</taxon>
        <taxon>Marchantiopsida</taxon>
        <taxon>Marchantiidae</taxon>
        <taxon>Marchantiales</taxon>
        <taxon>Marchantiaceae</taxon>
        <taxon>Marchantia</taxon>
    </lineage>
</organism>
<evidence type="ECO:0000259" key="10">
    <source>
        <dbReference type="PROSITE" id="PS50994"/>
    </source>
</evidence>
<gene>
    <name evidence="11" type="ORF">AXG93_2402s1150</name>
</gene>
<dbReference type="GO" id="GO:0016787">
    <property type="term" value="F:hydrolase activity"/>
    <property type="evidence" value="ECO:0007669"/>
    <property type="project" value="UniProtKB-KW"/>
</dbReference>
<proteinExistence type="predicted"/>
<dbReference type="InterPro" id="IPR001584">
    <property type="entry name" value="Integrase_cat-core"/>
</dbReference>
<dbReference type="AlphaFoldDB" id="A0A176VW05"/>
<evidence type="ECO:0000313" key="11">
    <source>
        <dbReference type="EMBL" id="OAE24056.1"/>
    </source>
</evidence>
<dbReference type="InterPro" id="IPR012337">
    <property type="entry name" value="RNaseH-like_sf"/>
</dbReference>
<dbReference type="Proteomes" id="UP000077202">
    <property type="component" value="Unassembled WGS sequence"/>
</dbReference>
<dbReference type="SUPFAM" id="SSF53098">
    <property type="entry name" value="Ribonuclease H-like"/>
    <property type="match status" value="1"/>
</dbReference>
<keyword evidence="7" id="KW-0695">RNA-directed DNA polymerase</keyword>
<keyword evidence="3" id="KW-0255">Endonuclease</keyword>
<dbReference type="InterPro" id="IPR057670">
    <property type="entry name" value="SH3_retrovirus"/>
</dbReference>
<evidence type="ECO:0000256" key="9">
    <source>
        <dbReference type="ARBA" id="ARBA00023172"/>
    </source>
</evidence>
<dbReference type="PROSITE" id="PS50994">
    <property type="entry name" value="INTEGRASE"/>
    <property type="match status" value="1"/>
</dbReference>
<dbReference type="GO" id="GO:0004519">
    <property type="term" value="F:endonuclease activity"/>
    <property type="evidence" value="ECO:0007669"/>
    <property type="project" value="UniProtKB-KW"/>
</dbReference>
<comment type="caution">
    <text evidence="11">The sequence shown here is derived from an EMBL/GenBank/DDBJ whole genome shotgun (WGS) entry which is preliminary data.</text>
</comment>
<keyword evidence="4" id="KW-0378">Hydrolase</keyword>
<keyword evidence="8" id="KW-0239">DNA-directed DNA polymerase</keyword>
<dbReference type="InterPro" id="IPR036397">
    <property type="entry name" value="RNaseH_sf"/>
</dbReference>
<keyword evidence="5" id="KW-0460">Magnesium</keyword>
<dbReference type="GO" id="GO:0015074">
    <property type="term" value="P:DNA integration"/>
    <property type="evidence" value="ECO:0007669"/>
    <property type="project" value="UniProtKB-KW"/>
</dbReference>
<dbReference type="GO" id="GO:0003887">
    <property type="term" value="F:DNA-directed DNA polymerase activity"/>
    <property type="evidence" value="ECO:0007669"/>
    <property type="project" value="UniProtKB-KW"/>
</dbReference>
<dbReference type="PANTHER" id="PTHR42648:SF11">
    <property type="entry name" value="TRANSPOSON TY4-P GAG-POL POLYPROTEIN"/>
    <property type="match status" value="1"/>
</dbReference>
<dbReference type="GO" id="GO:0003964">
    <property type="term" value="F:RNA-directed DNA polymerase activity"/>
    <property type="evidence" value="ECO:0007669"/>
    <property type="project" value="UniProtKB-KW"/>
</dbReference>
<evidence type="ECO:0000256" key="6">
    <source>
        <dbReference type="ARBA" id="ARBA00022908"/>
    </source>
</evidence>
<keyword evidence="2" id="KW-0479">Metal-binding</keyword>
<dbReference type="EMBL" id="LVLJ01002686">
    <property type="protein sequence ID" value="OAE24056.1"/>
    <property type="molecule type" value="Genomic_DNA"/>
</dbReference>
<dbReference type="PANTHER" id="PTHR42648">
    <property type="entry name" value="TRANSPOSASE, PUTATIVE-RELATED"/>
    <property type="match status" value="1"/>
</dbReference>
<feature type="domain" description="Integrase catalytic" evidence="10">
    <location>
        <begin position="42"/>
        <end position="219"/>
    </location>
</feature>
<sequence length="272" mass="31045">MTSKQLGGTGYNVLPLDGRGDYLLWEKQVKGKLRSMGLANVLRDKPMHIIDIDWRDTVYIVMGYLDPSVMKQVEEYPETLSKILLHRENKAITYNEVVSALLADEVEQEMSFTRPLSSSSDCDPSIFTPKRKTCLPTVYDVREEGITRHFTTVYTPQQNAVSERHNRTVLEKMRSMLSESGLPGEFWTEAVNTVVYLVNFSPSSAINFSTPFELRHKRMADYSVLKVFGCTAYPLTPKEHRTKLDPTSKNCRFLGYASGVKGYRLWDPLAVR</sequence>